<proteinExistence type="predicted"/>
<accession>A0A0F8YPX3</accession>
<dbReference type="InterPro" id="IPR043129">
    <property type="entry name" value="ATPase_NBD"/>
</dbReference>
<evidence type="ECO:0000313" key="1">
    <source>
        <dbReference type="EMBL" id="KKK83417.1"/>
    </source>
</evidence>
<dbReference type="PANTHER" id="PTHR18964">
    <property type="entry name" value="ROK (REPRESSOR, ORF, KINASE) FAMILY"/>
    <property type="match status" value="1"/>
</dbReference>
<dbReference type="AlphaFoldDB" id="A0A0F8YPX3"/>
<dbReference type="Gene3D" id="3.30.420.40">
    <property type="match status" value="1"/>
</dbReference>
<name>A0A0F8YPX3_9ZZZZ</name>
<dbReference type="SUPFAM" id="SSF53067">
    <property type="entry name" value="Actin-like ATPase domain"/>
    <property type="match status" value="2"/>
</dbReference>
<dbReference type="EMBL" id="LAZR01052231">
    <property type="protein sequence ID" value="KKK83417.1"/>
    <property type="molecule type" value="Genomic_DNA"/>
</dbReference>
<gene>
    <name evidence="1" type="ORF">LCGC14_2793590</name>
</gene>
<sequence>GDVDLAPMLEEIFNIPTLINNDGDLFAYGEAVSGFLPRINSLLHENNIERKYKNLIGITLGTGFGGGIVVNNQICLGDNSAAGEIWLTRNYLDPKSIAEESVSIRGIHRVYARLSGDGTKKTPLEIYNIAKGKSEGNKNAALKAFEELAVVMAESLANAITLLDAPIVFGGGISGAAEFIIPKLIAHFKSTINDQGKELPRVIAEVFDLDNPVALKEFLTNDSQYVQVPFSDKKVAYTKKKRIPIGITQLGASNAISLGAYTLALDYLDKKNLYAIGFQKEF</sequence>
<dbReference type="InterPro" id="IPR000600">
    <property type="entry name" value="ROK"/>
</dbReference>
<comment type="caution">
    <text evidence="1">The sequence shown here is derived from an EMBL/GenBank/DDBJ whole genome shotgun (WGS) entry which is preliminary data.</text>
</comment>
<organism evidence="1">
    <name type="scientific">marine sediment metagenome</name>
    <dbReference type="NCBI Taxonomy" id="412755"/>
    <lineage>
        <taxon>unclassified sequences</taxon>
        <taxon>metagenomes</taxon>
        <taxon>ecological metagenomes</taxon>
    </lineage>
</organism>
<reference evidence="1" key="1">
    <citation type="journal article" date="2015" name="Nature">
        <title>Complex archaea that bridge the gap between prokaryotes and eukaryotes.</title>
        <authorList>
            <person name="Spang A."/>
            <person name="Saw J.H."/>
            <person name="Jorgensen S.L."/>
            <person name="Zaremba-Niedzwiedzka K."/>
            <person name="Martijn J."/>
            <person name="Lind A.E."/>
            <person name="van Eijk R."/>
            <person name="Schleper C."/>
            <person name="Guy L."/>
            <person name="Ettema T.J."/>
        </authorList>
    </citation>
    <scope>NUCLEOTIDE SEQUENCE</scope>
</reference>
<dbReference type="Pfam" id="PF00480">
    <property type="entry name" value="ROK"/>
    <property type="match status" value="1"/>
</dbReference>
<protein>
    <recommendedName>
        <fullName evidence="2">ROK family protein</fullName>
    </recommendedName>
</protein>
<dbReference type="PANTHER" id="PTHR18964:SF149">
    <property type="entry name" value="BIFUNCTIONAL UDP-N-ACETYLGLUCOSAMINE 2-EPIMERASE_N-ACETYLMANNOSAMINE KINASE"/>
    <property type="match status" value="1"/>
</dbReference>
<feature type="non-terminal residue" evidence="1">
    <location>
        <position position="1"/>
    </location>
</feature>
<evidence type="ECO:0008006" key="2">
    <source>
        <dbReference type="Google" id="ProtNLM"/>
    </source>
</evidence>